<dbReference type="PANTHER" id="PTHR30620">
    <property type="entry name" value="PERIPLASMIC BETA-GLUCOSIDASE-RELATED"/>
    <property type="match status" value="1"/>
</dbReference>
<keyword evidence="6 7" id="KW-0326">Glycosidase</keyword>
<dbReference type="SMART" id="SM00606">
    <property type="entry name" value="CBD_IV"/>
    <property type="match status" value="1"/>
</dbReference>
<dbReference type="PRINTS" id="PR00133">
    <property type="entry name" value="GLHYDRLASE3"/>
</dbReference>
<evidence type="ECO:0000256" key="6">
    <source>
        <dbReference type="ARBA" id="ARBA00023295"/>
    </source>
</evidence>
<dbReference type="EMBL" id="CP013118">
    <property type="protein sequence ID" value="ALO16608.1"/>
    <property type="molecule type" value="Genomic_DNA"/>
</dbReference>
<evidence type="ECO:0000256" key="1">
    <source>
        <dbReference type="ARBA" id="ARBA00000448"/>
    </source>
</evidence>
<keyword evidence="4" id="KW-0732">Signal</keyword>
<dbReference type="InterPro" id="IPR051915">
    <property type="entry name" value="Cellulose_Degrad_GH3"/>
</dbReference>
<dbReference type="OrthoDB" id="9805821at2"/>
<evidence type="ECO:0000256" key="7">
    <source>
        <dbReference type="RuleBase" id="RU361161"/>
    </source>
</evidence>
<dbReference type="AlphaFoldDB" id="A0A0S2I2Y1"/>
<dbReference type="InterPro" id="IPR008979">
    <property type="entry name" value="Galactose-bd-like_sf"/>
</dbReference>
<comment type="catalytic activity">
    <reaction evidence="1">
        <text>Hydrolysis of terminal, non-reducing beta-D-glucosyl residues with release of beta-D-glucose.</text>
        <dbReference type="EC" id="3.2.1.21"/>
    </reaction>
</comment>
<dbReference type="Gene3D" id="2.60.120.260">
    <property type="entry name" value="Galactose-binding domain-like"/>
    <property type="match status" value="1"/>
</dbReference>
<dbReference type="InterPro" id="IPR036881">
    <property type="entry name" value="Glyco_hydro_3_C_sf"/>
</dbReference>
<evidence type="ECO:0000256" key="3">
    <source>
        <dbReference type="ARBA" id="ARBA00012744"/>
    </source>
</evidence>
<dbReference type="Proteomes" id="UP000064893">
    <property type="component" value="Chromosome"/>
</dbReference>
<dbReference type="InterPro" id="IPR036962">
    <property type="entry name" value="Glyco_hydro_3_N_sf"/>
</dbReference>
<dbReference type="Pfam" id="PF01915">
    <property type="entry name" value="Glyco_hydro_3_C"/>
    <property type="match status" value="1"/>
</dbReference>
<dbReference type="GO" id="GO:0009251">
    <property type="term" value="P:glucan catabolic process"/>
    <property type="evidence" value="ECO:0007669"/>
    <property type="project" value="TreeGrafter"/>
</dbReference>
<dbReference type="InterPro" id="IPR002772">
    <property type="entry name" value="Glyco_hydro_3_C"/>
</dbReference>
<dbReference type="STRING" id="1307839.L21SP5_02988"/>
<dbReference type="InterPro" id="IPR026444">
    <property type="entry name" value="Secre_tail"/>
</dbReference>
<dbReference type="SUPFAM" id="SSF49785">
    <property type="entry name" value="Galactose-binding domain-like"/>
    <property type="match status" value="1"/>
</dbReference>
<dbReference type="SUPFAM" id="SSF51445">
    <property type="entry name" value="(Trans)glycosidases"/>
    <property type="match status" value="1"/>
</dbReference>
<dbReference type="Pfam" id="PF03422">
    <property type="entry name" value="CBM_6"/>
    <property type="match status" value="1"/>
</dbReference>
<dbReference type="InterPro" id="IPR005084">
    <property type="entry name" value="CBM6"/>
</dbReference>
<dbReference type="PANTHER" id="PTHR30620:SF16">
    <property type="entry name" value="LYSOSOMAL BETA GLUCOSIDASE"/>
    <property type="match status" value="1"/>
</dbReference>
<comment type="similarity">
    <text evidence="2 7">Belongs to the glycosyl hydrolase 3 family.</text>
</comment>
<dbReference type="InterPro" id="IPR019800">
    <property type="entry name" value="Glyco_hydro_3_AS"/>
</dbReference>
<dbReference type="Gene3D" id="3.40.50.1700">
    <property type="entry name" value="Glycoside hydrolase family 3 C-terminal domain"/>
    <property type="match status" value="1"/>
</dbReference>
<name>A0A0S2I2Y1_9BACT</name>
<keyword evidence="10" id="KW-1185">Reference proteome</keyword>
<dbReference type="InterPro" id="IPR001764">
    <property type="entry name" value="Glyco_hydro_3_N"/>
</dbReference>
<dbReference type="EC" id="3.2.1.21" evidence="3"/>
<dbReference type="GO" id="GO:0030246">
    <property type="term" value="F:carbohydrate binding"/>
    <property type="evidence" value="ECO:0007669"/>
    <property type="project" value="InterPro"/>
</dbReference>
<dbReference type="GO" id="GO:0008422">
    <property type="term" value="F:beta-glucosidase activity"/>
    <property type="evidence" value="ECO:0007669"/>
    <property type="project" value="UniProtKB-EC"/>
</dbReference>
<dbReference type="PROSITE" id="PS00775">
    <property type="entry name" value="GLYCOSYL_HYDROL_F3"/>
    <property type="match status" value="1"/>
</dbReference>
<reference evidence="9 10" key="1">
    <citation type="submission" date="2015-11" db="EMBL/GenBank/DDBJ databases">
        <title>Description and complete genome sequence of a novel strain predominating in hypersaline microbial mats and representing a new family of the Bacteriodetes phylum.</title>
        <authorList>
            <person name="Spring S."/>
            <person name="Bunk B."/>
            <person name="Sproer C."/>
            <person name="Klenk H.-P."/>
        </authorList>
    </citation>
    <scope>NUCLEOTIDE SEQUENCE [LARGE SCALE GENOMIC DNA]</scope>
    <source>
        <strain evidence="9 10">L21-Spi-D4</strain>
    </source>
</reference>
<dbReference type="Gene3D" id="3.20.20.300">
    <property type="entry name" value="Glycoside hydrolase, family 3, N-terminal domain"/>
    <property type="match status" value="1"/>
</dbReference>
<dbReference type="SUPFAM" id="SSF52279">
    <property type="entry name" value="Beta-D-glucan exohydrolase, C-terminal domain"/>
    <property type="match status" value="1"/>
</dbReference>
<evidence type="ECO:0000256" key="5">
    <source>
        <dbReference type="ARBA" id="ARBA00022801"/>
    </source>
</evidence>
<keyword evidence="5 7" id="KW-0378">Hydrolase</keyword>
<sequence>MKHISIIFSVLFISVSVIGQTIDQQADSILNLMTIEEKIGQMTQVERNALIIDQDIATYSIGSLLSGGGSSPEPNTQESWANMYDNYQGIALQSNLGIPMIYGIDAVHGHNNVQGAVIFPHNIGMGCTWNTELIKTANEIVASEVAATGIDWTFAPCIAVARNERWGRTYEGFGETPEIQKLMAEASVLGLQGTDLSLNETILACAKHYVGDGGTADGIDQGNTQMSEDSLRQIHMQGYIDAIDAGVGTVMASFNSWNGEKLHGHDYLLTDVLKNELGFEGFVISDWAGVDQIDEDYRTAIKRAINAGIDMVMVPDRYEVFISHLTSLVNDGEVSETRIDDAVLRILKQKLLLDLFENPYSDNATAGDFGSQAHRDVARQVVRESMVLLNAKNDVLPLQKNGQNILVAGELAADLGAQCGGWTISWQGNNGDITTGTNILTGINNLAETSTITYAPDGNYSTAPDVAVVVVGEKTPYAEGQGDRTSLNLGETDIQLMKKLKKAGIPTVAVLISGRPMIFGELLPYTDAVLAAWYPGTEGDGVAEVLYGDYQPSGMLTHSWPKAMWQVPVNFGDNLYDPLFAYKHGLQEFPASAGAAELLAYAATTYNGGDSIILTLSDEITTMNATLSDFTIEIDGVTIPDMLGGVSIAGYDESALVFTLNTLIEPGQKITISYSGNNITASDLVLGNFDGFYVHNAVGGTGIWYAVPGRLEAEHFFEMEGIQTEACSDVGGGENVGYIDPGDWMKYKIQVAESGFYTITGRLAGYSNGTLLIRFNDTIETGIDYTATDGWQTWQDFSTWDYLEAGTYTMEVIAQTNALNINYFDFELYETGIDQPVAHIQNITVYPNPVSNNVTVDFSNTLSHQASIKLIDATGKYVEELYHGSLTRGDNSFTFRVNEALPEGIYFIEIKDGVRRYFEKIIKQ</sequence>
<dbReference type="Pfam" id="PF18962">
    <property type="entry name" value="Por_Secre_tail"/>
    <property type="match status" value="1"/>
</dbReference>
<evidence type="ECO:0000256" key="2">
    <source>
        <dbReference type="ARBA" id="ARBA00005336"/>
    </source>
</evidence>
<dbReference type="Pfam" id="PF00933">
    <property type="entry name" value="Glyco_hydro_3"/>
    <property type="match status" value="1"/>
</dbReference>
<evidence type="ECO:0000313" key="9">
    <source>
        <dbReference type="EMBL" id="ALO16608.1"/>
    </source>
</evidence>
<organism evidence="9 10">
    <name type="scientific">Salinivirga cyanobacteriivorans</name>
    <dbReference type="NCBI Taxonomy" id="1307839"/>
    <lineage>
        <taxon>Bacteria</taxon>
        <taxon>Pseudomonadati</taxon>
        <taxon>Bacteroidota</taxon>
        <taxon>Bacteroidia</taxon>
        <taxon>Bacteroidales</taxon>
        <taxon>Salinivirgaceae</taxon>
        <taxon>Salinivirga</taxon>
    </lineage>
</organism>
<evidence type="ECO:0000313" key="10">
    <source>
        <dbReference type="Proteomes" id="UP000064893"/>
    </source>
</evidence>
<dbReference type="KEGG" id="blq:L21SP5_02988"/>
<dbReference type="PATRIC" id="fig|1307839.3.peg.3141"/>
<dbReference type="PROSITE" id="PS51175">
    <property type="entry name" value="CBM6"/>
    <property type="match status" value="1"/>
</dbReference>
<protein>
    <recommendedName>
        <fullName evidence="3">beta-glucosidase</fullName>
        <ecNumber evidence="3">3.2.1.21</ecNumber>
    </recommendedName>
</protein>
<dbReference type="RefSeq" id="WP_081421554.1">
    <property type="nucleotide sequence ID" value="NZ_CP013118.1"/>
</dbReference>
<feature type="domain" description="CBM6" evidence="8">
    <location>
        <begin position="709"/>
        <end position="827"/>
    </location>
</feature>
<evidence type="ECO:0000259" key="8">
    <source>
        <dbReference type="PROSITE" id="PS51175"/>
    </source>
</evidence>
<proteinExistence type="inferred from homology"/>
<evidence type="ECO:0000256" key="4">
    <source>
        <dbReference type="ARBA" id="ARBA00022729"/>
    </source>
</evidence>
<dbReference type="CDD" id="cd04080">
    <property type="entry name" value="CBM6_cellulase-like"/>
    <property type="match status" value="1"/>
</dbReference>
<dbReference type="InterPro" id="IPR006584">
    <property type="entry name" value="Cellulose-bd_IV"/>
</dbReference>
<gene>
    <name evidence="9" type="primary">bglX_2</name>
    <name evidence="9" type="ORF">L21SP5_02988</name>
</gene>
<accession>A0A0S2I2Y1</accession>
<dbReference type="NCBIfam" id="TIGR04183">
    <property type="entry name" value="Por_Secre_tail"/>
    <property type="match status" value="1"/>
</dbReference>
<dbReference type="InterPro" id="IPR017853">
    <property type="entry name" value="GH"/>
</dbReference>